<evidence type="ECO:0000256" key="7">
    <source>
        <dbReference type="ARBA" id="ARBA00022563"/>
    </source>
</evidence>
<dbReference type="InterPro" id="IPR049943">
    <property type="entry name" value="Ser_HO-MeTrfase-like"/>
</dbReference>
<dbReference type="AlphaFoldDB" id="A0A9N9CEA3"/>
<dbReference type="InterPro" id="IPR015421">
    <property type="entry name" value="PyrdxlP-dep_Trfase_major"/>
</dbReference>
<gene>
    <name evidence="20" type="ORF">FMOSSE_LOCUS8745</name>
</gene>
<dbReference type="InterPro" id="IPR027477">
    <property type="entry name" value="Succ_DH/fumarate_Rdtase_cat_sf"/>
</dbReference>
<dbReference type="InterPro" id="IPR001199">
    <property type="entry name" value="Cyt_B5-like_heme/steroid-bd"/>
</dbReference>
<dbReference type="HAMAP" id="MF_00051">
    <property type="entry name" value="SHMT"/>
    <property type="match status" value="1"/>
</dbReference>
<evidence type="ECO:0000256" key="13">
    <source>
        <dbReference type="ARBA" id="ARBA00022898"/>
    </source>
</evidence>
<evidence type="ECO:0000256" key="15">
    <source>
        <dbReference type="ARBA" id="ARBA00023004"/>
    </source>
</evidence>
<dbReference type="EC" id="2.1.2.1" evidence="17"/>
<evidence type="ECO:0000256" key="6">
    <source>
        <dbReference type="ARBA" id="ARBA00008040"/>
    </source>
</evidence>
<name>A0A9N9CEA3_FUNMO</name>
<dbReference type="SUPFAM" id="SSF51905">
    <property type="entry name" value="FAD/NAD(P)-binding domain"/>
    <property type="match status" value="1"/>
</dbReference>
<keyword evidence="13 17" id="KW-0663">Pyridoxal phosphate</keyword>
<sequence length="1080" mass="118075">MAAKIIVVGGGLSGLSAAHTVLEHGANVLVLDKNSFFGGNSTKATSGINGALTKTQIALGIQDSAAIFEADTIRSARDLARPDIIKVLTGNSASAVEWLQDKFKLDLSLVSRLGGHSQPRTHRGKEMFPGMTITYALMELLEEIAEKQPNRARIVMKARVTKLIKEGEEVIGVEYEKDGQTFKELGPVILATGGYAADFTESSLLKKYRPDIYDLPTTNGDHCTGDGHKMVLAIGGQAIDLEKVQVHPTGLVDPKEPDAKIKFLAAEALRGVGGLLLNGEGKRFCDELGHRDYVTGEIWKTKGPVRLVLNSKAAKEIEWHCKHYVGRGLMRKFSSGEDLAREIGVPVSRLRETFDDYNGIASGKKKDPYGKKFFHNAPLTVDDNFHVALMAPVLHYTMGGVEVTPDSEVKDVQGKVIPGLYASGEIAGGVHGANRLGGSSLLGCVVFGRVAGDSASRQLLQNLSSETANRRLGQIAGQLAPYQATVNVDPTNQKVRLEIAWGQQQGVSAATTQVPSTPAPSNEKKEAAPPVELKEYTIDDVAKHSSEQDCWVVVNGQVLNVTKFLPDHPGGKKSILLFAGKDASEEFNMLHDKGVVQKYAPYAKSYASSAAQKEYLNKHLTETDPEVFDIIEKEKRRQRESIVLIPSENFTSRAVMEALGSVMQNKYSEGYPGARYYGGNEFIDQAEILCQKRALEAFNLKDFEWGVNVQSLSGAPANLYVYNAILRPHERLMGLDLPHGGHLSHGYQTDTKKISAVSSYFETLPYRLNEKTGIIDYDALEATALLYRPKVIIAGASAYPRKFDYARMKKIAEKTNSYLMADIAHISGLISAGVLPSPFEFADIVTTTTHKSLRGPRGALIFYRKGVRKVDKKGKETLYELENPINQSVFPGHQGGPHNHTITALAVALKQAKSPLFKEYQQQVLINSLAFAEAFKKMGYNLVSGGTDTHLLLVDLRSKKIDGARVERVLELANIAANKNTVPGDKSALIPGGIRVGTPAMTSRGLTESDFEKVAEYIDRCVKLAINIKEKVTGTKLLDFKAYLGDGSNEPLIKELNEEVVDFAKKFPTIGFNENEMKFK</sequence>
<comment type="similarity">
    <text evidence="5 17">Belongs to the SHMT family.</text>
</comment>
<accession>A0A9N9CEA3</accession>
<dbReference type="NCBIfam" id="TIGR01813">
    <property type="entry name" value="flavo_cyto_c"/>
    <property type="match status" value="1"/>
</dbReference>
<dbReference type="PANTHER" id="PTHR11680:SF28">
    <property type="entry name" value="SERINE HYDROXYMETHYLTRANSFERASE, MITOCHONDRIAL"/>
    <property type="match status" value="1"/>
</dbReference>
<protein>
    <recommendedName>
        <fullName evidence="17">Serine hydroxymethyltransferase</fullName>
        <ecNumber evidence="17">2.1.2.1</ecNumber>
    </recommendedName>
</protein>
<dbReference type="PROSITE" id="PS00191">
    <property type="entry name" value="CYTOCHROME_B5_1"/>
    <property type="match status" value="1"/>
</dbReference>
<dbReference type="Pfam" id="PF00890">
    <property type="entry name" value="FAD_binding_2"/>
    <property type="match status" value="1"/>
</dbReference>
<dbReference type="PROSITE" id="PS00096">
    <property type="entry name" value="SHMT"/>
    <property type="match status" value="1"/>
</dbReference>
<dbReference type="GO" id="GO:0016156">
    <property type="term" value="F:fumarate reductase (NADH) activity"/>
    <property type="evidence" value="ECO:0007669"/>
    <property type="project" value="UniProtKB-EC"/>
</dbReference>
<evidence type="ECO:0000256" key="4">
    <source>
        <dbReference type="ARBA" id="ARBA00004777"/>
    </source>
</evidence>
<evidence type="ECO:0000256" key="10">
    <source>
        <dbReference type="ARBA" id="ARBA00022679"/>
    </source>
</evidence>
<evidence type="ECO:0000256" key="8">
    <source>
        <dbReference type="ARBA" id="ARBA00022617"/>
    </source>
</evidence>
<dbReference type="SMART" id="SM01117">
    <property type="entry name" value="Cyt-b5"/>
    <property type="match status" value="1"/>
</dbReference>
<dbReference type="Pfam" id="PF00464">
    <property type="entry name" value="SHMT"/>
    <property type="match status" value="1"/>
</dbReference>
<dbReference type="Proteomes" id="UP000789375">
    <property type="component" value="Unassembled WGS sequence"/>
</dbReference>
<feature type="domain" description="Cytochrome b5 heme-binding" evidence="19">
    <location>
        <begin position="533"/>
        <end position="602"/>
    </location>
</feature>
<dbReference type="InterPro" id="IPR039429">
    <property type="entry name" value="SHMT-like_dom"/>
</dbReference>
<evidence type="ECO:0000256" key="5">
    <source>
        <dbReference type="ARBA" id="ARBA00006376"/>
    </source>
</evidence>
<dbReference type="InterPro" id="IPR019798">
    <property type="entry name" value="Ser_HO-MeTrfase_PLP_BS"/>
</dbReference>
<keyword evidence="11" id="KW-0479">Metal-binding</keyword>
<keyword evidence="8" id="KW-0349">Heme</keyword>
<reference evidence="20" key="1">
    <citation type="submission" date="2021-06" db="EMBL/GenBank/DDBJ databases">
        <authorList>
            <person name="Kallberg Y."/>
            <person name="Tangrot J."/>
            <person name="Rosling A."/>
        </authorList>
    </citation>
    <scope>NUCLEOTIDE SEQUENCE</scope>
    <source>
        <strain evidence="20">87-6 pot B 2015</strain>
    </source>
</reference>
<comment type="similarity">
    <text evidence="6">Belongs to the FAD-dependent oxidoreductase 2 family. FRD/SDH subfamily.</text>
</comment>
<comment type="function">
    <text evidence="17">Interconversion of serine and glycine.</text>
</comment>
<dbReference type="Gene3D" id="3.90.1150.10">
    <property type="entry name" value="Aspartate Aminotransferase, domain 1"/>
    <property type="match status" value="1"/>
</dbReference>
<dbReference type="Gene3D" id="3.90.700.10">
    <property type="entry name" value="Succinate dehydrogenase/fumarate reductase flavoprotein, catalytic domain"/>
    <property type="match status" value="1"/>
</dbReference>
<dbReference type="InterPro" id="IPR015422">
    <property type="entry name" value="PyrdxlP-dep_Trfase_small"/>
</dbReference>
<dbReference type="Gene3D" id="3.40.640.10">
    <property type="entry name" value="Type I PLP-dependent aspartate aminotransferase-like (Major domain)"/>
    <property type="match status" value="1"/>
</dbReference>
<keyword evidence="14" id="KW-0560">Oxidoreductase</keyword>
<dbReference type="InterPro" id="IPR036400">
    <property type="entry name" value="Cyt_B5-like_heme/steroid_sf"/>
</dbReference>
<organism evidence="20 21">
    <name type="scientific">Funneliformis mosseae</name>
    <name type="common">Endomycorrhizal fungus</name>
    <name type="synonym">Glomus mosseae</name>
    <dbReference type="NCBI Taxonomy" id="27381"/>
    <lineage>
        <taxon>Eukaryota</taxon>
        <taxon>Fungi</taxon>
        <taxon>Fungi incertae sedis</taxon>
        <taxon>Mucoromycota</taxon>
        <taxon>Glomeromycotina</taxon>
        <taxon>Glomeromycetes</taxon>
        <taxon>Glomerales</taxon>
        <taxon>Glomeraceae</taxon>
        <taxon>Funneliformis</taxon>
    </lineage>
</organism>
<dbReference type="GO" id="GO:0005739">
    <property type="term" value="C:mitochondrion"/>
    <property type="evidence" value="ECO:0007669"/>
    <property type="project" value="TreeGrafter"/>
</dbReference>
<evidence type="ECO:0000256" key="3">
    <source>
        <dbReference type="ARBA" id="ARBA00001974"/>
    </source>
</evidence>
<comment type="caution">
    <text evidence="20">The sequence shown here is derived from an EMBL/GenBank/DDBJ whole genome shotgun (WGS) entry which is preliminary data.</text>
</comment>
<dbReference type="GO" id="GO:0010181">
    <property type="term" value="F:FMN binding"/>
    <property type="evidence" value="ECO:0007669"/>
    <property type="project" value="InterPro"/>
</dbReference>
<dbReference type="GO" id="GO:0046872">
    <property type="term" value="F:metal ion binding"/>
    <property type="evidence" value="ECO:0007669"/>
    <property type="project" value="UniProtKB-KW"/>
</dbReference>
<dbReference type="EMBL" id="CAJVPP010002350">
    <property type="protein sequence ID" value="CAG8596997.1"/>
    <property type="molecule type" value="Genomic_DNA"/>
</dbReference>
<evidence type="ECO:0000256" key="16">
    <source>
        <dbReference type="ARBA" id="ARBA00050832"/>
    </source>
</evidence>
<keyword evidence="10 17" id="KW-0808">Transferase</keyword>
<dbReference type="Pfam" id="PF00173">
    <property type="entry name" value="Cyt-b5"/>
    <property type="match status" value="1"/>
</dbReference>
<dbReference type="SUPFAM" id="SSF55856">
    <property type="entry name" value="Cytochrome b5-like heme/steroid binding domain"/>
    <property type="match status" value="1"/>
</dbReference>
<dbReference type="GO" id="GO:0004372">
    <property type="term" value="F:glycine hydroxymethyltransferase activity"/>
    <property type="evidence" value="ECO:0007669"/>
    <property type="project" value="UniProtKB-EC"/>
</dbReference>
<dbReference type="NCBIfam" id="NF000586">
    <property type="entry name" value="PRK00011.1"/>
    <property type="match status" value="1"/>
</dbReference>
<dbReference type="FunFam" id="3.90.700.10:FF:000007">
    <property type="entry name" value="NADH-dependent fumarate reductase"/>
    <property type="match status" value="1"/>
</dbReference>
<dbReference type="GO" id="GO:0019264">
    <property type="term" value="P:glycine biosynthetic process from serine"/>
    <property type="evidence" value="ECO:0007669"/>
    <property type="project" value="InterPro"/>
</dbReference>
<keyword evidence="7 17" id="KW-0554">One-carbon metabolism</keyword>
<evidence type="ECO:0000259" key="19">
    <source>
        <dbReference type="PROSITE" id="PS50255"/>
    </source>
</evidence>
<comment type="cofactor">
    <cofactor evidence="3">
        <name>FAD</name>
        <dbReference type="ChEBI" id="CHEBI:57692"/>
    </cofactor>
</comment>
<comment type="pathway">
    <text evidence="4 17">One-carbon metabolism; tetrahydrofolate interconversion.</text>
</comment>
<dbReference type="GO" id="GO:0030170">
    <property type="term" value="F:pyridoxal phosphate binding"/>
    <property type="evidence" value="ECO:0007669"/>
    <property type="project" value="InterPro"/>
</dbReference>
<dbReference type="Gene3D" id="3.50.50.60">
    <property type="entry name" value="FAD/NAD(P)-binding domain"/>
    <property type="match status" value="1"/>
</dbReference>
<comment type="cofactor">
    <cofactor evidence="2 17">
        <name>pyridoxal 5'-phosphate</name>
        <dbReference type="ChEBI" id="CHEBI:597326"/>
    </cofactor>
</comment>
<evidence type="ECO:0000313" key="21">
    <source>
        <dbReference type="Proteomes" id="UP000789375"/>
    </source>
</evidence>
<evidence type="ECO:0000313" key="20">
    <source>
        <dbReference type="EMBL" id="CAG8596997.1"/>
    </source>
</evidence>
<evidence type="ECO:0000256" key="17">
    <source>
        <dbReference type="RuleBase" id="RU000585"/>
    </source>
</evidence>
<feature type="compositionally biased region" description="Polar residues" evidence="18">
    <location>
        <begin position="508"/>
        <end position="520"/>
    </location>
</feature>
<dbReference type="PANTHER" id="PTHR11680">
    <property type="entry name" value="SERINE HYDROXYMETHYLTRANSFERASE"/>
    <property type="match status" value="1"/>
</dbReference>
<evidence type="ECO:0000256" key="1">
    <source>
        <dbReference type="ARBA" id="ARBA00001528"/>
    </source>
</evidence>
<dbReference type="SUPFAM" id="SSF53383">
    <property type="entry name" value="PLP-dependent transferases"/>
    <property type="match status" value="1"/>
</dbReference>
<dbReference type="InterPro" id="IPR001085">
    <property type="entry name" value="Ser_HO-MeTrfase"/>
</dbReference>
<comment type="catalytic activity">
    <reaction evidence="1 17">
        <text>(6R)-5,10-methylene-5,6,7,8-tetrahydrofolate + glycine + H2O = (6S)-5,6,7,8-tetrahydrofolate + L-serine</text>
        <dbReference type="Rhea" id="RHEA:15481"/>
        <dbReference type="ChEBI" id="CHEBI:15377"/>
        <dbReference type="ChEBI" id="CHEBI:15636"/>
        <dbReference type="ChEBI" id="CHEBI:33384"/>
        <dbReference type="ChEBI" id="CHEBI:57305"/>
        <dbReference type="ChEBI" id="CHEBI:57453"/>
        <dbReference type="EC" id="2.1.2.1"/>
    </reaction>
</comment>
<keyword evidence="12" id="KW-0274">FAD</keyword>
<dbReference type="PROSITE" id="PS50255">
    <property type="entry name" value="CYTOCHROME_B5_2"/>
    <property type="match status" value="1"/>
</dbReference>
<comment type="catalytic activity">
    <reaction evidence="16">
        <text>succinate + NAD(+) = fumarate + NADH + H(+)</text>
        <dbReference type="Rhea" id="RHEA:18281"/>
        <dbReference type="ChEBI" id="CHEBI:15378"/>
        <dbReference type="ChEBI" id="CHEBI:29806"/>
        <dbReference type="ChEBI" id="CHEBI:30031"/>
        <dbReference type="ChEBI" id="CHEBI:57540"/>
        <dbReference type="ChEBI" id="CHEBI:57945"/>
        <dbReference type="EC" id="1.3.1.6"/>
    </reaction>
</comment>
<dbReference type="InterPro" id="IPR036188">
    <property type="entry name" value="FAD/NAD-bd_sf"/>
</dbReference>
<dbReference type="InterPro" id="IPR015424">
    <property type="entry name" value="PyrdxlP-dep_Trfase"/>
</dbReference>
<dbReference type="CDD" id="cd00378">
    <property type="entry name" value="SHMT"/>
    <property type="match status" value="1"/>
</dbReference>
<dbReference type="Gene3D" id="3.10.120.10">
    <property type="entry name" value="Cytochrome b5-like heme/steroid binding domain"/>
    <property type="match status" value="1"/>
</dbReference>
<evidence type="ECO:0000256" key="12">
    <source>
        <dbReference type="ARBA" id="ARBA00022827"/>
    </source>
</evidence>
<keyword evidence="15" id="KW-0408">Iron</keyword>
<evidence type="ECO:0000256" key="14">
    <source>
        <dbReference type="ARBA" id="ARBA00023002"/>
    </source>
</evidence>
<evidence type="ECO:0000256" key="11">
    <source>
        <dbReference type="ARBA" id="ARBA00022723"/>
    </source>
</evidence>
<keyword evidence="21" id="KW-1185">Reference proteome</keyword>
<evidence type="ECO:0000256" key="2">
    <source>
        <dbReference type="ARBA" id="ARBA00001933"/>
    </source>
</evidence>
<evidence type="ECO:0000256" key="9">
    <source>
        <dbReference type="ARBA" id="ARBA00022630"/>
    </source>
</evidence>
<evidence type="ECO:0000256" key="18">
    <source>
        <dbReference type="SAM" id="MobiDB-lite"/>
    </source>
</evidence>
<proteinExistence type="inferred from homology"/>
<dbReference type="InterPro" id="IPR003953">
    <property type="entry name" value="FAD-dep_OxRdtase_2_FAD-bd"/>
</dbReference>
<dbReference type="GO" id="GO:0020037">
    <property type="term" value="F:heme binding"/>
    <property type="evidence" value="ECO:0007669"/>
    <property type="project" value="InterPro"/>
</dbReference>
<dbReference type="GO" id="GO:0035999">
    <property type="term" value="P:tetrahydrofolate interconversion"/>
    <property type="evidence" value="ECO:0007669"/>
    <property type="project" value="InterPro"/>
</dbReference>
<dbReference type="SUPFAM" id="SSF56425">
    <property type="entry name" value="Succinate dehydrogenase/fumarate reductase flavoprotein, catalytic domain"/>
    <property type="match status" value="1"/>
</dbReference>
<dbReference type="InterPro" id="IPR010960">
    <property type="entry name" value="Flavocytochrome_c"/>
</dbReference>
<feature type="region of interest" description="Disordered" evidence="18">
    <location>
        <begin position="508"/>
        <end position="529"/>
    </location>
</feature>
<dbReference type="FunFam" id="3.40.640.10:FF:000097">
    <property type="entry name" value="Serine hydroxymethyltransferase"/>
    <property type="match status" value="1"/>
</dbReference>
<keyword evidence="9" id="KW-0285">Flavoprotein</keyword>
<dbReference type="InterPro" id="IPR018506">
    <property type="entry name" value="Cyt_B5_heme-BS"/>
</dbReference>